<keyword evidence="13" id="KW-1185">Reference proteome</keyword>
<dbReference type="UniPathway" id="UPA00143"/>
<feature type="domain" description="SIAH-type" evidence="12">
    <location>
        <begin position="59"/>
        <end position="119"/>
    </location>
</feature>
<evidence type="ECO:0000256" key="1">
    <source>
        <dbReference type="ARBA" id="ARBA00000900"/>
    </source>
</evidence>
<dbReference type="InterPro" id="IPR001841">
    <property type="entry name" value="Znf_RING"/>
</dbReference>
<dbReference type="InterPro" id="IPR013083">
    <property type="entry name" value="Znf_RING/FYVE/PHD"/>
</dbReference>
<dbReference type="KEGG" id="bbis:104980286"/>
<evidence type="ECO:0000256" key="9">
    <source>
        <dbReference type="PROSITE-ProRule" id="PRU00455"/>
    </source>
</evidence>
<dbReference type="SUPFAM" id="SSF49599">
    <property type="entry name" value="TRAF domain-like"/>
    <property type="match status" value="1"/>
</dbReference>
<evidence type="ECO:0000256" key="3">
    <source>
        <dbReference type="ARBA" id="ARBA00009119"/>
    </source>
</evidence>
<dbReference type="PROSITE" id="PS50089">
    <property type="entry name" value="ZF_RING_2"/>
    <property type="match status" value="1"/>
</dbReference>
<keyword evidence="8 10" id="KW-0862">Zinc</keyword>
<evidence type="ECO:0000256" key="5">
    <source>
        <dbReference type="ARBA" id="ARBA00022723"/>
    </source>
</evidence>
<dbReference type="RefSeq" id="XP_010827219.1">
    <property type="nucleotide sequence ID" value="XM_010828917.1"/>
</dbReference>
<dbReference type="Pfam" id="PF03145">
    <property type="entry name" value="Sina_TRAF"/>
    <property type="match status" value="1"/>
</dbReference>
<dbReference type="FunFam" id="3.30.40.10:FF:000050">
    <property type="entry name" value="E3 ubiquitin-protein ligase"/>
    <property type="match status" value="1"/>
</dbReference>
<keyword evidence="4" id="KW-0808">Transferase</keyword>
<dbReference type="PANTHER" id="PTHR45877">
    <property type="entry name" value="E3 UBIQUITIN-PROTEIN LIGASE SIAH2"/>
    <property type="match status" value="1"/>
</dbReference>
<comment type="domain">
    <text evidence="10">The SBD domain (substrate-binding domain) mediates the interaction with substrate proteins. It is related to the TRAF family.</text>
</comment>
<evidence type="ECO:0000256" key="7">
    <source>
        <dbReference type="ARBA" id="ARBA00022786"/>
    </source>
</evidence>
<dbReference type="EC" id="2.3.2.27" evidence="10"/>
<evidence type="ECO:0000313" key="13">
    <source>
        <dbReference type="Proteomes" id="UP000515208"/>
    </source>
</evidence>
<comment type="function">
    <text evidence="10">E3 ubiquitin-protein ligase that mediates ubiquitination and subsequent proteasomal degradation of target proteins. E3 ubiquitin ligases accept ubiquitin from an E2 ubiquitin-conjugating enzyme in the form of a thioester and then directly transfers the ubiquitin to targeted substrates.</text>
</comment>
<dbReference type="Pfam" id="PF21362">
    <property type="entry name" value="Sina_RING"/>
    <property type="match status" value="1"/>
</dbReference>
<accession>A0A6P3GKB4</accession>
<keyword evidence="5 10" id="KW-0479">Metal-binding</keyword>
<dbReference type="InterPro" id="IPR013010">
    <property type="entry name" value="Znf_SIAH"/>
</dbReference>
<dbReference type="GO" id="GO:0008270">
    <property type="term" value="F:zinc ion binding"/>
    <property type="evidence" value="ECO:0007669"/>
    <property type="project" value="UniProtKB-KW"/>
</dbReference>
<evidence type="ECO:0000256" key="2">
    <source>
        <dbReference type="ARBA" id="ARBA00004906"/>
    </source>
</evidence>
<evidence type="ECO:0000259" key="12">
    <source>
        <dbReference type="PROSITE" id="PS51081"/>
    </source>
</evidence>
<dbReference type="Gene3D" id="3.30.40.10">
    <property type="entry name" value="Zinc/RING finger domain, C3HC4 (zinc finger)"/>
    <property type="match status" value="2"/>
</dbReference>
<dbReference type="InterPro" id="IPR004162">
    <property type="entry name" value="SINA-like_animal"/>
</dbReference>
<feature type="non-terminal residue" evidence="14">
    <location>
        <position position="187"/>
    </location>
</feature>
<dbReference type="GeneID" id="104980286"/>
<evidence type="ECO:0000256" key="10">
    <source>
        <dbReference type="RuleBase" id="RU201113"/>
    </source>
</evidence>
<evidence type="ECO:0000259" key="11">
    <source>
        <dbReference type="PROSITE" id="PS50089"/>
    </source>
</evidence>
<dbReference type="GO" id="GO:0005737">
    <property type="term" value="C:cytoplasm"/>
    <property type="evidence" value="ECO:0007669"/>
    <property type="project" value="InterPro"/>
</dbReference>
<feature type="non-terminal residue" evidence="14">
    <location>
        <position position="1"/>
    </location>
</feature>
<dbReference type="Gene3D" id="2.60.210.10">
    <property type="entry name" value="Apoptosis, Tumor Necrosis Factor Receptor Associated Protein 2, Chain A"/>
    <property type="match status" value="1"/>
</dbReference>
<comment type="catalytic activity">
    <reaction evidence="1 10">
        <text>S-ubiquitinyl-[E2 ubiquitin-conjugating enzyme]-L-cysteine + [acceptor protein]-L-lysine = [E2 ubiquitin-conjugating enzyme]-L-cysteine + N(6)-ubiquitinyl-[acceptor protein]-L-lysine.</text>
        <dbReference type="EC" id="2.3.2.27"/>
    </reaction>
</comment>
<feature type="domain" description="RING-type" evidence="11">
    <location>
        <begin position="7"/>
        <end position="42"/>
    </location>
</feature>
<gene>
    <name evidence="14" type="primary">LOC104980286</name>
</gene>
<dbReference type="InterPro" id="IPR008974">
    <property type="entry name" value="TRAF-like"/>
</dbReference>
<dbReference type="FunFam" id="3.30.40.10:FF:000063">
    <property type="entry name" value="E3 ubiquitin-protein ligase"/>
    <property type="match status" value="1"/>
</dbReference>
<evidence type="ECO:0000256" key="6">
    <source>
        <dbReference type="ARBA" id="ARBA00022771"/>
    </source>
</evidence>
<keyword evidence="7 10" id="KW-0833">Ubl conjugation pathway</keyword>
<dbReference type="PANTHER" id="PTHR45877:SF7">
    <property type="entry name" value="E3 UBIQUITIN-PROTEIN LIGASE SIAH1"/>
    <property type="match status" value="1"/>
</dbReference>
<evidence type="ECO:0000256" key="4">
    <source>
        <dbReference type="ARBA" id="ARBA00022679"/>
    </source>
</evidence>
<dbReference type="Pfam" id="PF21361">
    <property type="entry name" value="Sina_ZnF"/>
    <property type="match status" value="1"/>
</dbReference>
<dbReference type="GO" id="GO:0031624">
    <property type="term" value="F:ubiquitin conjugating enzyme binding"/>
    <property type="evidence" value="ECO:0007669"/>
    <property type="project" value="TreeGrafter"/>
</dbReference>
<dbReference type="InterPro" id="IPR018121">
    <property type="entry name" value="7-in-absentia-prot_TRAF-dom"/>
</dbReference>
<dbReference type="GO" id="GO:0043161">
    <property type="term" value="P:proteasome-mediated ubiquitin-dependent protein catabolic process"/>
    <property type="evidence" value="ECO:0007669"/>
    <property type="project" value="TreeGrafter"/>
</dbReference>
<dbReference type="GO" id="GO:0061630">
    <property type="term" value="F:ubiquitin protein ligase activity"/>
    <property type="evidence" value="ECO:0007669"/>
    <property type="project" value="UniProtKB-EC"/>
</dbReference>
<protein>
    <recommendedName>
        <fullName evidence="10">E3 ubiquitin-protein ligase</fullName>
        <ecNumber evidence="10">2.3.2.27</ecNumber>
    </recommendedName>
</protein>
<organism evidence="13 14">
    <name type="scientific">Bison bison bison</name>
    <name type="common">North American plains bison</name>
    <dbReference type="NCBI Taxonomy" id="43346"/>
    <lineage>
        <taxon>Eukaryota</taxon>
        <taxon>Metazoa</taxon>
        <taxon>Chordata</taxon>
        <taxon>Craniata</taxon>
        <taxon>Vertebrata</taxon>
        <taxon>Euteleostomi</taxon>
        <taxon>Mammalia</taxon>
        <taxon>Eutheria</taxon>
        <taxon>Laurasiatheria</taxon>
        <taxon>Artiodactyla</taxon>
        <taxon>Ruminantia</taxon>
        <taxon>Pecora</taxon>
        <taxon>Bovidae</taxon>
        <taxon>Bovinae</taxon>
        <taxon>Bison</taxon>
    </lineage>
</organism>
<dbReference type="Proteomes" id="UP000515208">
    <property type="component" value="Unplaced"/>
</dbReference>
<proteinExistence type="inferred from homology"/>
<dbReference type="AlphaFoldDB" id="A0A6P3GKB4"/>
<comment type="similarity">
    <text evidence="3 10">Belongs to the SINA (Seven in absentia) family.</text>
</comment>
<sequence length="187" mass="20706">LASLFECPVCFEYVLPPIIQCQSGHLVCGNCRPKLTSCPTCRGPLTSIRNLAMEKVANSVLFPCKYASSGCEVTMPPTEKADHEEHCEFRPCRCPCPGTSCGWQGSMDAVVPHLMQHYNESIITLQGEVVVFLAVNINLAGALDWVMIQSCFGFNFILILEKLESYDGHQKFFAVVQLIGTREQAEN</sequence>
<dbReference type="PROSITE" id="PS51081">
    <property type="entry name" value="ZF_SIAH"/>
    <property type="match status" value="1"/>
</dbReference>
<dbReference type="GO" id="GO:0016567">
    <property type="term" value="P:protein ubiquitination"/>
    <property type="evidence" value="ECO:0007669"/>
    <property type="project" value="UniProtKB-UniPathway"/>
</dbReference>
<evidence type="ECO:0000256" key="8">
    <source>
        <dbReference type="ARBA" id="ARBA00022833"/>
    </source>
</evidence>
<evidence type="ECO:0000313" key="14">
    <source>
        <dbReference type="RefSeq" id="XP_010827219.1"/>
    </source>
</evidence>
<name>A0A6P3GKB4_BISBB</name>
<comment type="domain">
    <text evidence="10">The RING-type zinc finger domain is essential for ubiquitin ligase activity.</text>
</comment>
<dbReference type="InterPro" id="IPR049548">
    <property type="entry name" value="Sina-like_RING"/>
</dbReference>
<reference evidence="14" key="1">
    <citation type="submission" date="2025-08" db="UniProtKB">
        <authorList>
            <consortium name="RefSeq"/>
        </authorList>
    </citation>
    <scope>IDENTIFICATION</scope>
    <source>
        <tissue evidence="14">Blood</tissue>
    </source>
</reference>
<dbReference type="SUPFAM" id="SSF57850">
    <property type="entry name" value="RING/U-box"/>
    <property type="match status" value="1"/>
</dbReference>
<comment type="pathway">
    <text evidence="2 10">Protein modification; protein ubiquitination.</text>
</comment>
<keyword evidence="6 9" id="KW-0863">Zinc-finger</keyword>